<feature type="region of interest" description="Disordered" evidence="1">
    <location>
        <begin position="20"/>
        <end position="43"/>
    </location>
</feature>
<dbReference type="AlphaFoldDB" id="A0A917EIW8"/>
<protein>
    <submittedName>
        <fullName evidence="2">Uncharacterized protein</fullName>
    </submittedName>
</protein>
<proteinExistence type="predicted"/>
<keyword evidence="3" id="KW-1185">Reference proteome</keyword>
<organism evidence="2 3">
    <name type="scientific">Primorskyibacter flagellatus</name>
    <dbReference type="NCBI Taxonomy" id="1387277"/>
    <lineage>
        <taxon>Bacteria</taxon>
        <taxon>Pseudomonadati</taxon>
        <taxon>Pseudomonadota</taxon>
        <taxon>Alphaproteobacteria</taxon>
        <taxon>Rhodobacterales</taxon>
        <taxon>Roseobacteraceae</taxon>
        <taxon>Primorskyibacter</taxon>
    </lineage>
</organism>
<name>A0A917EIW8_9RHOB</name>
<comment type="caution">
    <text evidence="2">The sequence shown here is derived from an EMBL/GenBank/DDBJ whole genome shotgun (WGS) entry which is preliminary data.</text>
</comment>
<evidence type="ECO:0000313" key="2">
    <source>
        <dbReference type="EMBL" id="GGE42032.1"/>
    </source>
</evidence>
<dbReference type="Proteomes" id="UP000612855">
    <property type="component" value="Unassembled WGS sequence"/>
</dbReference>
<dbReference type="RefSeq" id="WP_269902652.1">
    <property type="nucleotide sequence ID" value="NZ_BMFJ01000002.1"/>
</dbReference>
<reference evidence="3" key="1">
    <citation type="journal article" date="2019" name="Int. J. Syst. Evol. Microbiol.">
        <title>The Global Catalogue of Microorganisms (GCM) 10K type strain sequencing project: providing services to taxonomists for standard genome sequencing and annotation.</title>
        <authorList>
            <consortium name="The Broad Institute Genomics Platform"/>
            <consortium name="The Broad Institute Genome Sequencing Center for Infectious Disease"/>
            <person name="Wu L."/>
            <person name="Ma J."/>
        </authorList>
    </citation>
    <scope>NUCLEOTIDE SEQUENCE [LARGE SCALE GENOMIC DNA]</scope>
    <source>
        <strain evidence="3">CGMCC 1.12664</strain>
    </source>
</reference>
<accession>A0A917EIW8</accession>
<dbReference type="EMBL" id="BMFJ01000002">
    <property type="protein sequence ID" value="GGE42032.1"/>
    <property type="molecule type" value="Genomic_DNA"/>
</dbReference>
<sequence length="43" mass="5095">MLGIYARTFITAARMNQPKVRSVEKQPRRWNPAGHWIDPPKEF</sequence>
<gene>
    <name evidence="2" type="ORF">GCM10011360_31820</name>
</gene>
<evidence type="ECO:0000256" key="1">
    <source>
        <dbReference type="SAM" id="MobiDB-lite"/>
    </source>
</evidence>
<evidence type="ECO:0000313" key="3">
    <source>
        <dbReference type="Proteomes" id="UP000612855"/>
    </source>
</evidence>